<evidence type="ECO:0000313" key="3">
    <source>
        <dbReference type="Proteomes" id="UP000198736"/>
    </source>
</evidence>
<keyword evidence="3" id="KW-1185">Reference proteome</keyword>
<dbReference type="EMBL" id="CZPZ01000031">
    <property type="protein sequence ID" value="CUS37779.1"/>
    <property type="molecule type" value="Genomic_DNA"/>
</dbReference>
<gene>
    <name evidence="2" type="ORF">COMA2_40020</name>
</gene>
<dbReference type="STRING" id="1742973.COMA2_40020"/>
<dbReference type="Proteomes" id="UP000198736">
    <property type="component" value="Unassembled WGS sequence"/>
</dbReference>
<dbReference type="InterPro" id="IPR029060">
    <property type="entry name" value="PIN-like_dom_sf"/>
</dbReference>
<dbReference type="PANTHER" id="PTHR36173">
    <property type="entry name" value="RIBONUCLEASE VAPC16-RELATED"/>
    <property type="match status" value="1"/>
</dbReference>
<dbReference type="CDD" id="cd09872">
    <property type="entry name" value="PIN_Sll0205-like"/>
    <property type="match status" value="1"/>
</dbReference>
<dbReference type="InterPro" id="IPR052919">
    <property type="entry name" value="TA_system_RNase"/>
</dbReference>
<dbReference type="SUPFAM" id="SSF88723">
    <property type="entry name" value="PIN domain-like"/>
    <property type="match status" value="1"/>
</dbReference>
<name>A0A0S4LJL5_9BACT</name>
<evidence type="ECO:0000259" key="1">
    <source>
        <dbReference type="Pfam" id="PF01850"/>
    </source>
</evidence>
<dbReference type="OrthoDB" id="9798990at2"/>
<reference evidence="3" key="1">
    <citation type="submission" date="2015-10" db="EMBL/GenBank/DDBJ databases">
        <authorList>
            <person name="Luecker S."/>
            <person name="Luecker S."/>
        </authorList>
    </citation>
    <scope>NUCLEOTIDE SEQUENCE [LARGE SCALE GENOMIC DNA]</scope>
</reference>
<proteinExistence type="predicted"/>
<feature type="domain" description="PIN" evidence="1">
    <location>
        <begin position="4"/>
        <end position="116"/>
    </location>
</feature>
<sequence length="126" mass="14277">MNLLLDTHVFLWFVIQSPRLSKTIYHQIETTPVVYISAASLWEIVIKIQLNKLAADPNELAAKIADSGFQELPVSVLHTLALERLPLHHRDPFDRILVAQAQVEHLRMLTCDASLKPYGPVCQMLP</sequence>
<dbReference type="PANTHER" id="PTHR36173:SF2">
    <property type="entry name" value="RIBONUCLEASE VAPC16"/>
    <property type="match status" value="1"/>
</dbReference>
<dbReference type="InterPro" id="IPR041705">
    <property type="entry name" value="PIN_Sll0205"/>
</dbReference>
<dbReference type="RefSeq" id="WP_090899549.1">
    <property type="nucleotide sequence ID" value="NZ_CZPZ01000031.1"/>
</dbReference>
<dbReference type="AlphaFoldDB" id="A0A0S4LJL5"/>
<dbReference type="Gene3D" id="3.40.50.1010">
    <property type="entry name" value="5'-nuclease"/>
    <property type="match status" value="1"/>
</dbReference>
<dbReference type="InterPro" id="IPR002716">
    <property type="entry name" value="PIN_dom"/>
</dbReference>
<evidence type="ECO:0000313" key="2">
    <source>
        <dbReference type="EMBL" id="CUS37779.1"/>
    </source>
</evidence>
<dbReference type="Pfam" id="PF01850">
    <property type="entry name" value="PIN"/>
    <property type="match status" value="1"/>
</dbReference>
<organism evidence="2 3">
    <name type="scientific">Candidatus Nitrospira nitrificans</name>
    <dbReference type="NCBI Taxonomy" id="1742973"/>
    <lineage>
        <taxon>Bacteria</taxon>
        <taxon>Pseudomonadati</taxon>
        <taxon>Nitrospirota</taxon>
        <taxon>Nitrospiria</taxon>
        <taxon>Nitrospirales</taxon>
        <taxon>Nitrospiraceae</taxon>
        <taxon>Nitrospira</taxon>
    </lineage>
</organism>
<protein>
    <submittedName>
        <fullName evidence="2">PilT protein domain protein</fullName>
    </submittedName>
</protein>
<accession>A0A0S4LJL5</accession>